<keyword evidence="14" id="KW-1185">Reference proteome</keyword>
<dbReference type="SUPFAM" id="SSF109604">
    <property type="entry name" value="HD-domain/PDEase-like"/>
    <property type="match status" value="1"/>
</dbReference>
<sequence length="690" mass="75528">MSTQNLLIEIGTEELPPKSLKKLAIAFADNVQEGLEKAELAFENVSWMASPRRLAVRVTALSDAQQDKVVEKRGPSVKAAFDADGNPTKAAEGWARGNGITVEQAERLETDKGAWLLHRAEVKGQKVDALLPGITTEALAKLPIPKPMRWGCSDATFIRPVHTITLLYGGELIDATILDIQSNRVVQGHRFHGEAAVTLDHADSYEQVLEEQGFVIADFARRREMIKEQVEAVAAQEGGVAAIDEDLLDEVTGLVEWPVTLVGGFEEKFLEVPAEALIYTMKDNQKYFPVLSKDGELMNRFVFVSNIASKQPEAVVEGNEKVVRPRLADAEFFFNTDRKTTLADRIASLDNVLFQKQLGTLKEKSERIASLSGAIAQKIGADSSLATRAGLLSKTDLMTEMVMEFPDVQGVMGMYYARYDGENDAVATALNEQYMPRFAGDALPQGDIGAVVAIADKLDTLVGIFGIGQTPKGDKDPFALRRAALGLLRIIVEKQLPLDLVELAEIAKAQFGDKLTNDSVVSDVFEFVQGRFRSWYQDQGYPVDVIQAVLARKPSKPADFDARVKAVESFRKLPQAAALAAANKRVGNILAKQETEVSSSINLSLLAEEQEKALANAVAHQQEALAPMFADNNYTAALEQLAALQPEVDAFFDGVMVMADDLAVRNNRLALLLQLRQMFLEIADIGLLQS</sequence>
<keyword evidence="7 11" id="KW-0067">ATP-binding</keyword>
<keyword evidence="6 11" id="KW-0547">Nucleotide-binding</keyword>
<evidence type="ECO:0000256" key="5">
    <source>
        <dbReference type="ARBA" id="ARBA00022598"/>
    </source>
</evidence>
<comment type="similarity">
    <text evidence="2 11">Belongs to the class-II aminoacyl-tRNA synthetase family.</text>
</comment>
<dbReference type="EC" id="6.1.1.14" evidence="11"/>
<dbReference type="InterPro" id="IPR006194">
    <property type="entry name" value="Gly-tRNA-synth_heterodimer"/>
</dbReference>
<evidence type="ECO:0000256" key="4">
    <source>
        <dbReference type="ARBA" id="ARBA00022490"/>
    </source>
</evidence>
<feature type="domain" description="DALR anticodon binding" evidence="12">
    <location>
        <begin position="581"/>
        <end position="679"/>
    </location>
</feature>
<dbReference type="PANTHER" id="PTHR30075">
    <property type="entry name" value="GLYCYL-TRNA SYNTHETASE"/>
    <property type="match status" value="1"/>
</dbReference>
<dbReference type="Pfam" id="PF05746">
    <property type="entry name" value="DALR_1"/>
    <property type="match status" value="1"/>
</dbReference>
<organism evidence="13 14">
    <name type="scientific">Corallincola platygyrae</name>
    <dbReference type="NCBI Taxonomy" id="1193278"/>
    <lineage>
        <taxon>Bacteria</taxon>
        <taxon>Pseudomonadati</taxon>
        <taxon>Pseudomonadota</taxon>
        <taxon>Gammaproteobacteria</taxon>
        <taxon>Alteromonadales</taxon>
        <taxon>Psychromonadaceae</taxon>
        <taxon>Corallincola</taxon>
    </lineage>
</organism>
<evidence type="ECO:0000256" key="9">
    <source>
        <dbReference type="ARBA" id="ARBA00023146"/>
    </source>
</evidence>
<dbReference type="PANTHER" id="PTHR30075:SF2">
    <property type="entry name" value="GLYCINE--TRNA LIGASE, CHLOROPLASTIC_MITOCHONDRIAL 2"/>
    <property type="match status" value="1"/>
</dbReference>
<evidence type="ECO:0000256" key="10">
    <source>
        <dbReference type="ARBA" id="ARBA00047937"/>
    </source>
</evidence>
<evidence type="ECO:0000256" key="7">
    <source>
        <dbReference type="ARBA" id="ARBA00022840"/>
    </source>
</evidence>
<dbReference type="Proteomes" id="UP001597380">
    <property type="component" value="Unassembled WGS sequence"/>
</dbReference>
<comment type="subcellular location">
    <subcellularLocation>
        <location evidence="1 11">Cytoplasm</location>
    </subcellularLocation>
</comment>
<dbReference type="EMBL" id="JBHUHT010000011">
    <property type="protein sequence ID" value="MFD2096184.1"/>
    <property type="molecule type" value="Genomic_DNA"/>
</dbReference>
<dbReference type="GO" id="GO:0004820">
    <property type="term" value="F:glycine-tRNA ligase activity"/>
    <property type="evidence" value="ECO:0007669"/>
    <property type="project" value="UniProtKB-EC"/>
</dbReference>
<comment type="caution">
    <text evidence="13">The sequence shown here is derived from an EMBL/GenBank/DDBJ whole genome shotgun (WGS) entry which is preliminary data.</text>
</comment>
<dbReference type="InterPro" id="IPR008909">
    <property type="entry name" value="DALR_anticod-bd"/>
</dbReference>
<dbReference type="InterPro" id="IPR015944">
    <property type="entry name" value="Gly-tRNA-synth_bsu"/>
</dbReference>
<evidence type="ECO:0000256" key="6">
    <source>
        <dbReference type="ARBA" id="ARBA00022741"/>
    </source>
</evidence>
<dbReference type="Pfam" id="PF02092">
    <property type="entry name" value="tRNA_synt_2f"/>
    <property type="match status" value="1"/>
</dbReference>
<evidence type="ECO:0000313" key="13">
    <source>
        <dbReference type="EMBL" id="MFD2096184.1"/>
    </source>
</evidence>
<evidence type="ECO:0000259" key="12">
    <source>
        <dbReference type="Pfam" id="PF05746"/>
    </source>
</evidence>
<name>A0ABW4XQ73_9GAMM</name>
<dbReference type="NCBIfam" id="TIGR00211">
    <property type="entry name" value="glyS"/>
    <property type="match status" value="1"/>
</dbReference>
<evidence type="ECO:0000256" key="3">
    <source>
        <dbReference type="ARBA" id="ARBA00011209"/>
    </source>
</evidence>
<dbReference type="RefSeq" id="WP_345341272.1">
    <property type="nucleotide sequence ID" value="NZ_BAABLI010000017.1"/>
</dbReference>
<dbReference type="HAMAP" id="MF_00255">
    <property type="entry name" value="Gly_tRNA_synth_beta"/>
    <property type="match status" value="1"/>
</dbReference>
<reference evidence="14" key="1">
    <citation type="journal article" date="2019" name="Int. J. Syst. Evol. Microbiol.">
        <title>The Global Catalogue of Microorganisms (GCM) 10K type strain sequencing project: providing services to taxonomists for standard genome sequencing and annotation.</title>
        <authorList>
            <consortium name="The Broad Institute Genomics Platform"/>
            <consortium name="The Broad Institute Genome Sequencing Center for Infectious Disease"/>
            <person name="Wu L."/>
            <person name="Ma J."/>
        </authorList>
    </citation>
    <scope>NUCLEOTIDE SEQUENCE [LARGE SCALE GENOMIC DNA]</scope>
    <source>
        <strain evidence="14">CGMCC 1.10992</strain>
    </source>
</reference>
<evidence type="ECO:0000256" key="2">
    <source>
        <dbReference type="ARBA" id="ARBA00008226"/>
    </source>
</evidence>
<keyword evidence="5 11" id="KW-0436">Ligase</keyword>
<gene>
    <name evidence="11 13" type="primary">glyS</name>
    <name evidence="13" type="ORF">ACFSJ3_09330</name>
</gene>
<accession>A0ABW4XQ73</accession>
<keyword evidence="4 11" id="KW-0963">Cytoplasm</keyword>
<evidence type="ECO:0000256" key="1">
    <source>
        <dbReference type="ARBA" id="ARBA00004496"/>
    </source>
</evidence>
<evidence type="ECO:0000313" key="14">
    <source>
        <dbReference type="Proteomes" id="UP001597380"/>
    </source>
</evidence>
<proteinExistence type="inferred from homology"/>
<dbReference type="PRINTS" id="PR01045">
    <property type="entry name" value="TRNASYNTHGB"/>
</dbReference>
<comment type="subunit">
    <text evidence="3 11">Tetramer of two alpha and two beta subunits.</text>
</comment>
<keyword evidence="8 11" id="KW-0648">Protein biosynthesis</keyword>
<evidence type="ECO:0000256" key="8">
    <source>
        <dbReference type="ARBA" id="ARBA00022917"/>
    </source>
</evidence>
<comment type="catalytic activity">
    <reaction evidence="10 11">
        <text>tRNA(Gly) + glycine + ATP = glycyl-tRNA(Gly) + AMP + diphosphate</text>
        <dbReference type="Rhea" id="RHEA:16013"/>
        <dbReference type="Rhea" id="RHEA-COMP:9664"/>
        <dbReference type="Rhea" id="RHEA-COMP:9683"/>
        <dbReference type="ChEBI" id="CHEBI:30616"/>
        <dbReference type="ChEBI" id="CHEBI:33019"/>
        <dbReference type="ChEBI" id="CHEBI:57305"/>
        <dbReference type="ChEBI" id="CHEBI:78442"/>
        <dbReference type="ChEBI" id="CHEBI:78522"/>
        <dbReference type="ChEBI" id="CHEBI:456215"/>
        <dbReference type="EC" id="6.1.1.14"/>
    </reaction>
</comment>
<protein>
    <recommendedName>
        <fullName evidence="11">Glycine--tRNA ligase beta subunit</fullName>
        <ecNumber evidence="11">6.1.1.14</ecNumber>
    </recommendedName>
    <alternativeName>
        <fullName evidence="11">Glycyl-tRNA synthetase beta subunit</fullName>
        <shortName evidence="11">GlyRS</shortName>
    </alternativeName>
</protein>
<evidence type="ECO:0000256" key="11">
    <source>
        <dbReference type="HAMAP-Rule" id="MF_00255"/>
    </source>
</evidence>
<dbReference type="PROSITE" id="PS50861">
    <property type="entry name" value="AA_TRNA_LIGASE_II_GLYAB"/>
    <property type="match status" value="1"/>
</dbReference>
<keyword evidence="9 11" id="KW-0030">Aminoacyl-tRNA synthetase</keyword>